<name>A0ABQ9ZJU7_9CRUS</name>
<keyword evidence="3" id="KW-1185">Reference proteome</keyword>
<evidence type="ECO:0000313" key="2">
    <source>
        <dbReference type="EMBL" id="KAK4013199.1"/>
    </source>
</evidence>
<dbReference type="Proteomes" id="UP001234178">
    <property type="component" value="Unassembled WGS sequence"/>
</dbReference>
<feature type="compositionally biased region" description="Basic and acidic residues" evidence="1">
    <location>
        <begin position="17"/>
        <end position="31"/>
    </location>
</feature>
<evidence type="ECO:0000313" key="3">
    <source>
        <dbReference type="Proteomes" id="UP001234178"/>
    </source>
</evidence>
<gene>
    <name evidence="2" type="ORF">OUZ56_025433</name>
</gene>
<comment type="caution">
    <text evidence="2">The sequence shown here is derived from an EMBL/GenBank/DDBJ whole genome shotgun (WGS) entry which is preliminary data.</text>
</comment>
<dbReference type="EMBL" id="JAOYFB010000004">
    <property type="protein sequence ID" value="KAK4013199.1"/>
    <property type="molecule type" value="Genomic_DNA"/>
</dbReference>
<feature type="region of interest" description="Disordered" evidence="1">
    <location>
        <begin position="15"/>
        <end position="35"/>
    </location>
</feature>
<sequence length="95" mass="10517">MLAPLHIILIKFAASGDEPHEHDSDENHERECEDLECEDLEREQDVERQEDVEGVRVDVDEVGDFGCAIDSADSMECGEPTTEAILCKGTVNGND</sequence>
<reference evidence="2 3" key="1">
    <citation type="journal article" date="2023" name="Nucleic Acids Res.">
        <title>The hologenome of Daphnia magna reveals possible DNA methylation and microbiome-mediated evolution of the host genome.</title>
        <authorList>
            <person name="Chaturvedi A."/>
            <person name="Li X."/>
            <person name="Dhandapani V."/>
            <person name="Marshall H."/>
            <person name="Kissane S."/>
            <person name="Cuenca-Cambronero M."/>
            <person name="Asole G."/>
            <person name="Calvet F."/>
            <person name="Ruiz-Romero M."/>
            <person name="Marangio P."/>
            <person name="Guigo R."/>
            <person name="Rago D."/>
            <person name="Mirbahai L."/>
            <person name="Eastwood N."/>
            <person name="Colbourne J.K."/>
            <person name="Zhou J."/>
            <person name="Mallon E."/>
            <person name="Orsini L."/>
        </authorList>
    </citation>
    <scope>NUCLEOTIDE SEQUENCE [LARGE SCALE GENOMIC DNA]</scope>
    <source>
        <strain evidence="2">LRV0_1</strain>
    </source>
</reference>
<organism evidence="2 3">
    <name type="scientific">Daphnia magna</name>
    <dbReference type="NCBI Taxonomy" id="35525"/>
    <lineage>
        <taxon>Eukaryota</taxon>
        <taxon>Metazoa</taxon>
        <taxon>Ecdysozoa</taxon>
        <taxon>Arthropoda</taxon>
        <taxon>Crustacea</taxon>
        <taxon>Branchiopoda</taxon>
        <taxon>Diplostraca</taxon>
        <taxon>Cladocera</taxon>
        <taxon>Anomopoda</taxon>
        <taxon>Daphniidae</taxon>
        <taxon>Daphnia</taxon>
    </lineage>
</organism>
<evidence type="ECO:0000256" key="1">
    <source>
        <dbReference type="SAM" id="MobiDB-lite"/>
    </source>
</evidence>
<protein>
    <submittedName>
        <fullName evidence="2">Uncharacterized protein</fullName>
    </submittedName>
</protein>
<accession>A0ABQ9ZJU7</accession>
<proteinExistence type="predicted"/>